<dbReference type="Proteomes" id="UP000708208">
    <property type="component" value="Unassembled WGS sequence"/>
</dbReference>
<evidence type="ECO:0008006" key="5">
    <source>
        <dbReference type="Google" id="ProtNLM"/>
    </source>
</evidence>
<dbReference type="OrthoDB" id="4188628at2759"/>
<accession>A0A8J2L7X7</accession>
<protein>
    <recommendedName>
        <fullName evidence="5">Kappa-casein</fullName>
    </recommendedName>
</protein>
<feature type="compositionally biased region" description="Polar residues" evidence="1">
    <location>
        <begin position="307"/>
        <end position="331"/>
    </location>
</feature>
<keyword evidence="2" id="KW-0732">Signal</keyword>
<gene>
    <name evidence="3" type="ORF">AFUS01_LOCUS36761</name>
</gene>
<name>A0A8J2L7X7_9HEXA</name>
<feature type="compositionally biased region" description="Low complexity" evidence="1">
    <location>
        <begin position="395"/>
        <end position="405"/>
    </location>
</feature>
<sequence>MTLKLLFVFIFAPHIWSLPVPGTFDYHDVNYVNLENTFMSKPSYDYAVPYQMHPSNFQNAHLPSYLRQEIPAYHILKPEYPSHLYPLHTVFFITAGNSQNQGIRPQTLQQRFDYPDVEYDQTQGDVPSEAPKFHVQPESAPGFPAQADEPKFHVQPATPSFHIQPPTTEFHVQPEAFEYHPQPETLQFHITPESAGFNDQPETPSFHLQVPHYQDTVKDDSPALPIIVEESDRAPTGNVEPEGGNKSPEVSPEFAIVKMEPGNSNENVNINDRFGSDSSEISKMPQGIPPPVLISVDVENVKVNPQSTEFTQSPEIPSSSGEANMKPTSNVDVPVEIPSIPFHFQPFQNSAVQTHEPIQEEDDGVVSEVEPLNREESKSENLPGAPVESEKGSSEQESSVNVSVVPDNLPKEGTDSTAVDDEIPMTTENNGVEVDDTVQAQNTKVVEFEATTETAQTSFK</sequence>
<evidence type="ECO:0000256" key="1">
    <source>
        <dbReference type="SAM" id="MobiDB-lite"/>
    </source>
</evidence>
<evidence type="ECO:0000256" key="2">
    <source>
        <dbReference type="SAM" id="SignalP"/>
    </source>
</evidence>
<organism evidence="3 4">
    <name type="scientific">Allacma fusca</name>
    <dbReference type="NCBI Taxonomy" id="39272"/>
    <lineage>
        <taxon>Eukaryota</taxon>
        <taxon>Metazoa</taxon>
        <taxon>Ecdysozoa</taxon>
        <taxon>Arthropoda</taxon>
        <taxon>Hexapoda</taxon>
        <taxon>Collembola</taxon>
        <taxon>Symphypleona</taxon>
        <taxon>Sminthuridae</taxon>
        <taxon>Allacma</taxon>
    </lineage>
</organism>
<feature type="chain" id="PRO_5035181226" description="Kappa-casein" evidence="2">
    <location>
        <begin position="18"/>
        <end position="460"/>
    </location>
</feature>
<feature type="region of interest" description="Disordered" evidence="1">
    <location>
        <begin position="307"/>
        <end position="334"/>
    </location>
</feature>
<feature type="signal peptide" evidence="2">
    <location>
        <begin position="1"/>
        <end position="17"/>
    </location>
</feature>
<proteinExistence type="predicted"/>
<evidence type="ECO:0000313" key="4">
    <source>
        <dbReference type="Proteomes" id="UP000708208"/>
    </source>
</evidence>
<feature type="region of interest" description="Disordered" evidence="1">
    <location>
        <begin position="346"/>
        <end position="435"/>
    </location>
</feature>
<keyword evidence="4" id="KW-1185">Reference proteome</keyword>
<dbReference type="EMBL" id="CAJVCH010540867">
    <property type="protein sequence ID" value="CAG7826720.1"/>
    <property type="molecule type" value="Genomic_DNA"/>
</dbReference>
<evidence type="ECO:0000313" key="3">
    <source>
        <dbReference type="EMBL" id="CAG7826720.1"/>
    </source>
</evidence>
<dbReference type="AlphaFoldDB" id="A0A8J2L7X7"/>
<comment type="caution">
    <text evidence="3">The sequence shown here is derived from an EMBL/GenBank/DDBJ whole genome shotgun (WGS) entry which is preliminary data.</text>
</comment>
<feature type="region of interest" description="Disordered" evidence="1">
    <location>
        <begin position="231"/>
        <end position="250"/>
    </location>
</feature>
<reference evidence="3" key="1">
    <citation type="submission" date="2021-06" db="EMBL/GenBank/DDBJ databases">
        <authorList>
            <person name="Hodson N. C."/>
            <person name="Mongue J. A."/>
            <person name="Jaron S. K."/>
        </authorList>
    </citation>
    <scope>NUCLEOTIDE SEQUENCE</scope>
</reference>